<comment type="caution">
    <text evidence="1">The sequence shown here is derived from an EMBL/GenBank/DDBJ whole genome shotgun (WGS) entry which is preliminary data.</text>
</comment>
<protein>
    <submittedName>
        <fullName evidence="1">CooT family nickel-binding protein</fullName>
    </submittedName>
</protein>
<accession>A0A7C4BCA7</accession>
<name>A0A7C4BCA7_9CREN</name>
<dbReference type="InterPro" id="IPR019300">
    <property type="entry name" value="CooT"/>
</dbReference>
<gene>
    <name evidence="1" type="ORF">ENV14_04630</name>
</gene>
<dbReference type="EMBL" id="DTFF01000041">
    <property type="protein sequence ID" value="HGI87660.1"/>
    <property type="molecule type" value="Genomic_DNA"/>
</dbReference>
<proteinExistence type="predicted"/>
<organism evidence="1">
    <name type="scientific">Ignisphaera aggregans</name>
    <dbReference type="NCBI Taxonomy" id="334771"/>
    <lineage>
        <taxon>Archaea</taxon>
        <taxon>Thermoproteota</taxon>
        <taxon>Thermoprotei</taxon>
        <taxon>Desulfurococcales</taxon>
        <taxon>Desulfurococcaceae</taxon>
        <taxon>Ignisphaera</taxon>
    </lineage>
</organism>
<reference evidence="1" key="1">
    <citation type="journal article" date="2020" name="mSystems">
        <title>Genome- and Community-Level Interaction Insights into Carbon Utilization and Element Cycling Functions of Hydrothermarchaeota in Hydrothermal Sediment.</title>
        <authorList>
            <person name="Zhou Z."/>
            <person name="Liu Y."/>
            <person name="Xu W."/>
            <person name="Pan J."/>
            <person name="Luo Z.H."/>
            <person name="Li M."/>
        </authorList>
    </citation>
    <scope>NUCLEOTIDE SEQUENCE [LARGE SCALE GENOMIC DNA]</scope>
    <source>
        <strain evidence="1">SpSt-732</strain>
    </source>
</reference>
<dbReference type="AlphaFoldDB" id="A0A7C4BCA7"/>
<dbReference type="Pfam" id="PF10133">
    <property type="entry name" value="CooT"/>
    <property type="match status" value="1"/>
</dbReference>
<evidence type="ECO:0000313" key="1">
    <source>
        <dbReference type="EMBL" id="HGI87660.1"/>
    </source>
</evidence>
<sequence length="64" mass="7276">MCESHVYIIDEEGEKLVAKEVASMAPKHNGYVFVDIYGNRYEVDDAEVAYVDFIGHKVVLKKRG</sequence>